<dbReference type="KEGG" id="rti:DC20_01450"/>
<sequence length="333" mass="37338">MNKQGISGFYLFIIALFLGMLFINFKFFKGSSGTSIGITDAKVYNINSEKPGLIKSILVVPGQEIKTGDLLVQMENDLLEMDIIKLQTRIAAMKKEKVEKAALVQSKIDYLQAEEGIEQEELQSEIQQINSELILNRKLTEQFSTPKTQYEEPDESNPHQLKLKSLQEKSNLHHRAISIKMNELLKDNAAELLVLDNEISLKEQELELMLIEKKKLNKYATFNGVVESVFVKPGEQIEAYSSIISINPIHPSSIVGYMVGAKGRETPIGGEVNITSYEHKNIKATGEIIGFGAVVELPELLQKATAIKSFGRQVFIKIPEENQFTIGEKVLIK</sequence>
<comment type="subcellular location">
    <subcellularLocation>
        <location evidence="1">Cell envelope</location>
    </subcellularLocation>
</comment>
<protein>
    <recommendedName>
        <fullName evidence="6">Membrane fusion protein biotin-lipoyl like domain-containing protein</fullName>
    </recommendedName>
</protein>
<keyword evidence="5" id="KW-1185">Reference proteome</keyword>
<evidence type="ECO:0000313" key="5">
    <source>
        <dbReference type="Proteomes" id="UP000061382"/>
    </source>
</evidence>
<dbReference type="PANTHER" id="PTHR32347">
    <property type="entry name" value="EFFLUX SYSTEM COMPONENT YKNX-RELATED"/>
    <property type="match status" value="1"/>
</dbReference>
<evidence type="ECO:0000256" key="2">
    <source>
        <dbReference type="ARBA" id="ARBA00023054"/>
    </source>
</evidence>
<accession>A0A0P0C091</accession>
<keyword evidence="3" id="KW-1133">Transmembrane helix</keyword>
<keyword evidence="3" id="KW-0472">Membrane</keyword>
<dbReference type="RefSeq" id="WP_062542201.1">
    <property type="nucleotide sequence ID" value="NZ_CP012643.1"/>
</dbReference>
<organism evidence="4 5">
    <name type="scientific">Rufibacter tibetensis</name>
    <dbReference type="NCBI Taxonomy" id="512763"/>
    <lineage>
        <taxon>Bacteria</taxon>
        <taxon>Pseudomonadati</taxon>
        <taxon>Bacteroidota</taxon>
        <taxon>Cytophagia</taxon>
        <taxon>Cytophagales</taxon>
        <taxon>Hymenobacteraceae</taxon>
        <taxon>Rufibacter</taxon>
    </lineage>
</organism>
<feature type="transmembrane region" description="Helical" evidence="3">
    <location>
        <begin position="6"/>
        <end position="25"/>
    </location>
</feature>
<dbReference type="GO" id="GO:0030313">
    <property type="term" value="C:cell envelope"/>
    <property type="evidence" value="ECO:0007669"/>
    <property type="project" value="UniProtKB-SubCell"/>
</dbReference>
<evidence type="ECO:0000313" key="4">
    <source>
        <dbReference type="EMBL" id="ALI97884.1"/>
    </source>
</evidence>
<dbReference type="EMBL" id="CP012643">
    <property type="protein sequence ID" value="ALI97884.1"/>
    <property type="molecule type" value="Genomic_DNA"/>
</dbReference>
<evidence type="ECO:0008006" key="6">
    <source>
        <dbReference type="Google" id="ProtNLM"/>
    </source>
</evidence>
<dbReference type="Proteomes" id="UP000061382">
    <property type="component" value="Chromosome"/>
</dbReference>
<dbReference type="AlphaFoldDB" id="A0A0P0C091"/>
<dbReference type="InterPro" id="IPR050465">
    <property type="entry name" value="UPF0194_transport"/>
</dbReference>
<evidence type="ECO:0000256" key="1">
    <source>
        <dbReference type="ARBA" id="ARBA00004196"/>
    </source>
</evidence>
<gene>
    <name evidence="4" type="ORF">DC20_01450</name>
</gene>
<reference evidence="4 5" key="1">
    <citation type="submission" date="2015-08" db="EMBL/GenBank/DDBJ databases">
        <title>Complete genome sequence of Rufibacter tibetensis strain 1351t, a radiation-resistant bacterium from tibet plateau.</title>
        <authorList>
            <person name="Dai J."/>
        </authorList>
    </citation>
    <scope>NUCLEOTIDE SEQUENCE [LARGE SCALE GENOMIC DNA]</scope>
    <source>
        <strain evidence="4 5">1351</strain>
    </source>
</reference>
<proteinExistence type="predicted"/>
<evidence type="ECO:0000256" key="3">
    <source>
        <dbReference type="SAM" id="Phobius"/>
    </source>
</evidence>
<keyword evidence="2" id="KW-0175">Coiled coil</keyword>
<dbReference type="Gene3D" id="2.40.50.100">
    <property type="match status" value="1"/>
</dbReference>
<dbReference type="PANTHER" id="PTHR32347:SF23">
    <property type="entry name" value="BLL5650 PROTEIN"/>
    <property type="match status" value="1"/>
</dbReference>
<dbReference type="PATRIC" id="fig|512763.3.peg.325"/>
<name>A0A0P0C091_9BACT</name>
<dbReference type="STRING" id="512763.DC20_01450"/>
<dbReference type="OrthoDB" id="9810504at2"/>
<keyword evidence="3" id="KW-0812">Transmembrane</keyword>